<feature type="region of interest" description="Disordered" evidence="10">
    <location>
        <begin position="1340"/>
        <end position="1379"/>
    </location>
</feature>
<dbReference type="Pfam" id="PF00632">
    <property type="entry name" value="HECT"/>
    <property type="match status" value="1"/>
</dbReference>
<dbReference type="SUPFAM" id="SSF159034">
    <property type="entry name" value="Mib/herc2 domain-like"/>
    <property type="match status" value="1"/>
</dbReference>
<evidence type="ECO:0000259" key="12">
    <source>
        <dbReference type="PROSITE" id="PS51416"/>
    </source>
</evidence>
<dbReference type="Gene3D" id="3.90.1750.10">
    <property type="entry name" value="Hect, E3 ligase catalytic domains"/>
    <property type="match status" value="2"/>
</dbReference>
<feature type="repeat" description="ANK" evidence="6">
    <location>
        <begin position="372"/>
        <end position="404"/>
    </location>
</feature>
<feature type="compositionally biased region" description="Low complexity" evidence="10">
    <location>
        <begin position="1782"/>
        <end position="1792"/>
    </location>
</feature>
<dbReference type="PROSITE" id="PS50088">
    <property type="entry name" value="ANK_REPEAT"/>
    <property type="match status" value="2"/>
</dbReference>
<feature type="compositionally biased region" description="Basic and acidic residues" evidence="10">
    <location>
        <begin position="1359"/>
        <end position="1370"/>
    </location>
</feature>
<gene>
    <name evidence="13" type="primary">Necator_chrIV.g13491</name>
    <name evidence="13" type="ORF">RB195_000200</name>
</gene>
<dbReference type="SMART" id="SM00248">
    <property type="entry name" value="ANK"/>
    <property type="match status" value="2"/>
</dbReference>
<feature type="region of interest" description="Disordered" evidence="10">
    <location>
        <begin position="1528"/>
        <end position="1598"/>
    </location>
</feature>
<dbReference type="Gene3D" id="2.60.120.260">
    <property type="entry name" value="Galactose-binding domain-like"/>
    <property type="match status" value="1"/>
</dbReference>
<dbReference type="InterPro" id="IPR000569">
    <property type="entry name" value="HECT_dom"/>
</dbReference>
<feature type="domain" description="MIB/HERC2" evidence="12">
    <location>
        <begin position="1406"/>
        <end position="1476"/>
    </location>
</feature>
<comment type="caution">
    <text evidence="13">The sequence shown here is derived from an EMBL/GenBank/DDBJ whole genome shotgun (WGS) entry which is preliminary data.</text>
</comment>
<feature type="compositionally biased region" description="Acidic residues" evidence="10">
    <location>
        <begin position="1714"/>
        <end position="1730"/>
    </location>
</feature>
<organism evidence="13 14">
    <name type="scientific">Necator americanus</name>
    <name type="common">Human hookworm</name>
    <dbReference type="NCBI Taxonomy" id="51031"/>
    <lineage>
        <taxon>Eukaryota</taxon>
        <taxon>Metazoa</taxon>
        <taxon>Ecdysozoa</taxon>
        <taxon>Nematoda</taxon>
        <taxon>Chromadorea</taxon>
        <taxon>Rhabditida</taxon>
        <taxon>Rhabditina</taxon>
        <taxon>Rhabditomorpha</taxon>
        <taxon>Strongyloidea</taxon>
        <taxon>Ancylostomatidae</taxon>
        <taxon>Bunostominae</taxon>
        <taxon>Necator</taxon>
    </lineage>
</organism>
<dbReference type="PROSITE" id="PS50297">
    <property type="entry name" value="ANK_REP_REGION"/>
    <property type="match status" value="1"/>
</dbReference>
<evidence type="ECO:0000313" key="14">
    <source>
        <dbReference type="Proteomes" id="UP001303046"/>
    </source>
</evidence>
<evidence type="ECO:0000259" key="11">
    <source>
        <dbReference type="PROSITE" id="PS50237"/>
    </source>
</evidence>
<feature type="compositionally biased region" description="Polar residues" evidence="10">
    <location>
        <begin position="1581"/>
        <end position="1598"/>
    </location>
</feature>
<feature type="region of interest" description="Disordered" evidence="10">
    <location>
        <begin position="623"/>
        <end position="658"/>
    </location>
</feature>
<dbReference type="InterPro" id="IPR035983">
    <property type="entry name" value="Hect_E3_ubiquitin_ligase"/>
</dbReference>
<keyword evidence="14" id="KW-1185">Reference proteome</keyword>
<dbReference type="InterPro" id="IPR036770">
    <property type="entry name" value="Ankyrin_rpt-contain_sf"/>
</dbReference>
<feature type="coiled-coil region" evidence="9">
    <location>
        <begin position="2720"/>
        <end position="2748"/>
    </location>
</feature>
<dbReference type="Pfam" id="PF12796">
    <property type="entry name" value="Ank_2"/>
    <property type="match status" value="1"/>
</dbReference>
<dbReference type="InterPro" id="IPR002110">
    <property type="entry name" value="Ankyrin_rpt"/>
</dbReference>
<dbReference type="Gene3D" id="1.25.10.10">
    <property type="entry name" value="Leucine-rich Repeat Variant"/>
    <property type="match status" value="1"/>
</dbReference>
<dbReference type="SUPFAM" id="SSF49785">
    <property type="entry name" value="Galactose-binding domain-like"/>
    <property type="match status" value="1"/>
</dbReference>
<dbReference type="Gene3D" id="2.30.30.40">
    <property type="entry name" value="SH3 Domains"/>
    <property type="match status" value="1"/>
</dbReference>
<dbReference type="Proteomes" id="UP001303046">
    <property type="component" value="Unassembled WGS sequence"/>
</dbReference>
<feature type="domain" description="HECT" evidence="11">
    <location>
        <begin position="2198"/>
        <end position="2606"/>
    </location>
</feature>
<dbReference type="PANTHER" id="PTHR45670:SF1">
    <property type="entry name" value="E3 UBIQUITIN-PROTEIN LIGASE HECTD1"/>
    <property type="match status" value="1"/>
</dbReference>
<dbReference type="SUPFAM" id="SSF56204">
    <property type="entry name" value="Hect, E3 ligase catalytic domain"/>
    <property type="match status" value="1"/>
</dbReference>
<feature type="region of interest" description="Disordered" evidence="10">
    <location>
        <begin position="1620"/>
        <end position="1732"/>
    </location>
</feature>
<dbReference type="InterPro" id="IPR045322">
    <property type="entry name" value="HECTD1/TRIP12-like"/>
</dbReference>
<dbReference type="Gene3D" id="3.30.2160.10">
    <property type="entry name" value="Hect, E3 ligase catalytic domain"/>
    <property type="match status" value="1"/>
</dbReference>
<dbReference type="InterPro" id="IPR010606">
    <property type="entry name" value="Mib_Herc2"/>
</dbReference>
<evidence type="ECO:0000256" key="7">
    <source>
        <dbReference type="PROSITE-ProRule" id="PRU00104"/>
    </source>
</evidence>
<comment type="similarity">
    <text evidence="3">Belongs to the BLOC1S5 family.</text>
</comment>
<comment type="function">
    <text evidence="8">E3 ubiquitin-protein ligase which accepts ubiquitin from an E2 ubiquitin-conjugating enzyme in the form of a thioester and then directly transfers the ubiquitin to targeted substrates.</text>
</comment>
<dbReference type="Pfam" id="PF07738">
    <property type="entry name" value="Sad1_UNC"/>
    <property type="match status" value="1"/>
</dbReference>
<reference evidence="13 14" key="1">
    <citation type="submission" date="2023-08" db="EMBL/GenBank/DDBJ databases">
        <title>A Necator americanus chromosomal reference genome.</title>
        <authorList>
            <person name="Ilik V."/>
            <person name="Petrzelkova K.J."/>
            <person name="Pardy F."/>
            <person name="Fuh T."/>
            <person name="Niatou-Singa F.S."/>
            <person name="Gouil Q."/>
            <person name="Baker L."/>
            <person name="Ritchie M.E."/>
            <person name="Jex A.R."/>
            <person name="Gazzola D."/>
            <person name="Li H."/>
            <person name="Toshio Fujiwara R."/>
            <person name="Zhan B."/>
            <person name="Aroian R.V."/>
            <person name="Pafco B."/>
            <person name="Schwarz E.M."/>
        </authorList>
    </citation>
    <scope>NUCLEOTIDE SEQUENCE [LARGE SCALE GENOMIC DNA]</scope>
    <source>
        <strain evidence="13 14">Aroian</strain>
        <tissue evidence="13">Whole animal</tissue>
    </source>
</reference>
<accession>A0ABR1D8G3</accession>
<dbReference type="EC" id="2.3.2.26" evidence="8"/>
<evidence type="ECO:0000256" key="3">
    <source>
        <dbReference type="ARBA" id="ARBA00010754"/>
    </source>
</evidence>
<protein>
    <recommendedName>
        <fullName evidence="8">E3 ubiquitin-protein ligase</fullName>
        <ecNumber evidence="8">2.3.2.26</ecNumber>
    </recommendedName>
</protein>
<evidence type="ECO:0000256" key="5">
    <source>
        <dbReference type="ARBA" id="ARBA00022786"/>
    </source>
</evidence>
<dbReference type="InterPro" id="IPR017243">
    <property type="entry name" value="Bloc1s5"/>
</dbReference>
<evidence type="ECO:0000256" key="4">
    <source>
        <dbReference type="ARBA" id="ARBA00022679"/>
    </source>
</evidence>
<dbReference type="Gene3D" id="3.30.2410.10">
    <property type="entry name" value="Hect, E3 ligase catalytic domain"/>
    <property type="match status" value="1"/>
</dbReference>
<evidence type="ECO:0000313" key="13">
    <source>
        <dbReference type="EMBL" id="KAK6746796.1"/>
    </source>
</evidence>
<evidence type="ECO:0000256" key="1">
    <source>
        <dbReference type="ARBA" id="ARBA00000885"/>
    </source>
</evidence>
<dbReference type="SUPFAM" id="SSF48403">
    <property type="entry name" value="Ankyrin repeat"/>
    <property type="match status" value="1"/>
</dbReference>
<feature type="repeat" description="ANK" evidence="6">
    <location>
        <begin position="403"/>
        <end position="435"/>
    </location>
</feature>
<evidence type="ECO:0000256" key="8">
    <source>
        <dbReference type="RuleBase" id="RU369009"/>
    </source>
</evidence>
<feature type="active site" description="Glycyl thioester intermediate" evidence="7">
    <location>
        <position position="2573"/>
    </location>
</feature>
<feature type="compositionally biased region" description="Polar residues" evidence="10">
    <location>
        <begin position="645"/>
        <end position="658"/>
    </location>
</feature>
<feature type="compositionally biased region" description="Polar residues" evidence="10">
    <location>
        <begin position="1676"/>
        <end position="1690"/>
    </location>
</feature>
<feature type="compositionally biased region" description="Low complexity" evidence="10">
    <location>
        <begin position="1547"/>
        <end position="1560"/>
    </location>
</feature>
<keyword evidence="4 8" id="KW-0808">Transferase</keyword>
<dbReference type="InterPro" id="IPR037252">
    <property type="entry name" value="Mib_Herc2_sf"/>
</dbReference>
<feature type="region of interest" description="Disordered" evidence="10">
    <location>
        <begin position="543"/>
        <end position="564"/>
    </location>
</feature>
<evidence type="ECO:0000256" key="2">
    <source>
        <dbReference type="ARBA" id="ARBA00006331"/>
    </source>
</evidence>
<feature type="compositionally biased region" description="Polar residues" evidence="10">
    <location>
        <begin position="1561"/>
        <end position="1571"/>
    </location>
</feature>
<dbReference type="Pfam" id="PF14942">
    <property type="entry name" value="Muted"/>
    <property type="match status" value="1"/>
</dbReference>
<keyword evidence="5 7" id="KW-0833">Ubl conjugation pathway</keyword>
<dbReference type="PROSITE" id="PS50237">
    <property type="entry name" value="HECT"/>
    <property type="match status" value="1"/>
</dbReference>
<dbReference type="InterPro" id="IPR008979">
    <property type="entry name" value="Galactose-bd-like_sf"/>
</dbReference>
<dbReference type="InterPro" id="IPR016024">
    <property type="entry name" value="ARM-type_fold"/>
</dbReference>
<dbReference type="SUPFAM" id="SSF48371">
    <property type="entry name" value="ARM repeat"/>
    <property type="match status" value="1"/>
</dbReference>
<evidence type="ECO:0000256" key="10">
    <source>
        <dbReference type="SAM" id="MobiDB-lite"/>
    </source>
</evidence>
<comment type="pathway">
    <text evidence="8">Protein modification; protein ubiquitination.</text>
</comment>
<feature type="compositionally biased region" description="Polar residues" evidence="10">
    <location>
        <begin position="551"/>
        <end position="563"/>
    </location>
</feature>
<dbReference type="Pfam" id="PF06701">
    <property type="entry name" value="MIB_HERC2"/>
    <property type="match status" value="1"/>
</dbReference>
<dbReference type="InterPro" id="IPR012919">
    <property type="entry name" value="SUN_dom"/>
</dbReference>
<dbReference type="Gene3D" id="1.25.40.20">
    <property type="entry name" value="Ankyrin repeat-containing domain"/>
    <property type="match status" value="1"/>
</dbReference>
<name>A0ABR1D8G3_NECAM</name>
<dbReference type="SMART" id="SM00119">
    <property type="entry name" value="HECTc"/>
    <property type="match status" value="1"/>
</dbReference>
<comment type="catalytic activity">
    <reaction evidence="1 8">
        <text>S-ubiquitinyl-[E2 ubiquitin-conjugating enzyme]-L-cysteine + [acceptor protein]-L-lysine = [E2 ubiquitin-conjugating enzyme]-L-cysteine + N(6)-ubiquitinyl-[acceptor protein]-L-lysine.</text>
        <dbReference type="EC" id="2.3.2.26"/>
    </reaction>
</comment>
<proteinExistence type="inferred from homology"/>
<keyword evidence="6" id="KW-0040">ANK repeat</keyword>
<evidence type="ECO:0000256" key="9">
    <source>
        <dbReference type="SAM" id="Coils"/>
    </source>
</evidence>
<dbReference type="InterPro" id="IPR011989">
    <property type="entry name" value="ARM-like"/>
</dbReference>
<dbReference type="CDD" id="cd00078">
    <property type="entry name" value="HECTc"/>
    <property type="match status" value="1"/>
</dbReference>
<feature type="region of interest" description="Disordered" evidence="10">
    <location>
        <begin position="1770"/>
        <end position="1795"/>
    </location>
</feature>
<sequence length="2754" mass="306442">MDGIDPDVLLEWLQTGIGDERDLQMMALEQLCMLLLMSDNIDRCFESCPPRTFLPALCKIFLDETATEAVLEVTARAITYYLDVSNECTRRIIQVDGAVKAICNRLAAAEMTDRTSKDLAEQCVKLLEHICQRETLAVYDAGGMHAMLTLVRQHGSQVHKDTMHSAMSVVTRLCGKMEPNDAALPQCAESLGALLAHEDTKVSESALRCFAALTDRFIRKMLDPAELATHSNLVEHLLTTLSSETAAHSANFISIVLSLLSNLCRGSAAVTEQVLSSPRLISALQCVLTNKDDRCVTDGLRLADLLVVLLSEGRSALPFTVAYQSSGEPGQSGQSAERAHRHLIDAIRQKDLSALVDTIDNGVVDVNFTDDVGQTLCNWASAFGSLEMVQYLCDKGADVNKGHKSSSLHYAASFGRPDIVKVLLQRGANPDLRDEDGKTALDKARERTDEDHTQVAQILESPSVYMHSKSDEQNKAKAASVVRKTSTSDLPDRDLAVRVLHQLLPIFCEIFMKSLSASVRRTSLSLLRKIVEHMQLDDLRNAPRQRKELQGCSSDVHATSSSDLPPGAENLVSVVVSVLEQEEDHDGQEQVLLILSSLLRKDPELWVPELVRLGVFERVEAMAKEPPRNPDDDEDEGDRVDDLNARNSAMSRSTTSTPSVAMELDVAERSVSAGINDEAERERAAMLNVMMEVEDMSTTETPPPTVEVVDSNAGTSLTLMVPTSSSDKGKLVLQQDMPYRWKEWRIVRGEESTFVWCDVLALEMSFNSNGWFRFLMDGEVTTMFNNGVTESVSDEVRAENKKSFMARWRRVKQAWNDDSMPVSILCVPSIGKKVEFPRWEIWSPRSTELTIKCLKSEEHIVVKDELGGFVLETTDKTKHSQMPETALASEFHTGWSSHGMTARRSKFRGEIQRRKVQELAWELWNNHLKEARAKPREALIELQKAAVCIQDAVTTANLIAGISIKSKHVKQPRIEKVQELVSALKCVRESVMDDRRLSTFEFSVSGIVPALHNLLALVERQPGSYPARIFGETFAHGMALSSLATKMVSVLESTEKFPQYLYDTPGGSAFGLQLLSRRIRMKLEQAISEHDDKKQLINRSGRLLKSEPLTTIGQLKSFLLKMVAKQWFDRERANLGFVKAIEESKKTGDRIRLIYTSDFDEQGVIYWLGTNGRTASDWTNPASVGIVQVTCSDQRQPFGKPEDVLSRDVNPINCHSSDDKNANFTIDLGVLIYPSAYTLRHARGYGRSALRNWLLQGSKDKQVWEVLVAHTDDTSLGDPGSTATWPIEDDRSKGPFRYLRIAQNGKNSSGQTYYLSISGFEVYGEIVDVVVDGFTAQKDEKDRGSGAFGKSKIPLPSSSRKDSNRDDKVESLMPQGANNNKLRAGLTADMVSMMHTRSRMRVARAGRHAAVGTDARGMRVIRGPDWSWDDQDGGGEGKIVGCVENGWVDVQWDNGYTNSYRFGADGRFDIQRVSGRTSLTTSTPAISVLEAVRAKGRGLMGKTREVSGVRDGGSSPFASFTGFTPFGTKQRKSGVSTPLSRFAKVPSTSSANATSTSSSNIGKKSMSTTNLVEDRAKTGPSVASTGQAASAESLQHQTQSLENLLARANPHKFGRIAETMESGAETPEPGHETPVAAETEESDSATSAAGSHAALSVCSSQSSVIDATPRDGATPSAPQVDSTKMSSLSVSAPDLAAARQRQQSSDTFEMDKTVEEDEEQDGEDEEEEDSNEKVNFADMMVDALNNTSERSLFEKLREVFGTEDSLEHLITSSSSNAEPGEVTTPSTSTSVSQKSIKKDKTSLKQKLGNYADVLKGIMQTMMDPSGNSLEVEELLDEDDYYDDEEGNEEDIEDDLNALGVPVDSLATVLTGRGGEGFKLNWKQLMSGGLDSRGRDQRGNSKNNFRSWDDELVLKCSFQALIPAFDPRPGRTNVNQTQDVELPAVVPDPAQAKPVAVGEKSDETSLRLFLRGPNMSGVENVTLEMAADDHSLFYYVQALVGAIDWGTKCERSRRVWEPTYTLIYEDASLSYVTKFNQISSDDSKVPPAVNECLEVIGLLSRIGERFPDAQISPQVFISDKLTQKLTQELSDALVVAARAMPDWCERLIYTYPCLFSAETKNMYMQATAFGVSRTIVWLQSRRDAALDRARGAAQSTTSSASRPHDRYQEYRVGRLKHERIKVTRSEEHLLEQAIRVMKFHADRKAVLEIEYVGEEGTGLGPTLEFYALVAAELQRKALAIWLCDDMDEHQLKMEERELDLGEGKKPPGFYVRRAGGLFPAPLPPHTDEVRRASEMFRVLGIFLAKVLQDGRLVDLPLARPFFKLIVSPHLSEAEEPSLDRVLSLDDFEEVHPVKGGFLKELRALAQRKRAIENEPMLDREAKRRKIDELKLCIHGTRCRVEDLALNFTVNPPSSVFDYEEMELVEGGADMDVTMDNVELYVQKCADFYLNTGIINQMRAFRDGFDRVFGLRALRSYSPEEVQRLLSGEQCPEWTREDVLNYTEPKLGYTKDSPGFLRFVDVMVELNSQERKNFLQFATGCSSLPPGGLANLHPRLTVVRKVESGDGSYPSVNTCVHYLKLPEYSSADILRERHLSARQRDCLAWKISHLTFLVYADQVSLISEALRRMSLPTIVRDTQLVGQHLFDHTPYVRAEIDRFIDRFEKNERHREFDGILRASHALIEAAETPVEALFDAGKMKTLTESINLLTERLQKLSQPTYAKEHEEYLAEVAKKQKELLEQRRTEAHLRLRNSIS</sequence>
<evidence type="ECO:0000256" key="6">
    <source>
        <dbReference type="PROSITE-ProRule" id="PRU00023"/>
    </source>
</evidence>
<dbReference type="PROSITE" id="PS51416">
    <property type="entry name" value="MIB_HERC2"/>
    <property type="match status" value="1"/>
</dbReference>
<dbReference type="PANTHER" id="PTHR45670">
    <property type="entry name" value="E3 UBIQUITIN-PROTEIN LIGASE TRIP12"/>
    <property type="match status" value="1"/>
</dbReference>
<dbReference type="EMBL" id="JAVFWL010000004">
    <property type="protein sequence ID" value="KAK6746796.1"/>
    <property type="molecule type" value="Genomic_DNA"/>
</dbReference>
<keyword evidence="9" id="KW-0175">Coiled coil</keyword>
<comment type="similarity">
    <text evidence="2 8">Belongs to the UPL family. K-HECT subfamily.</text>
</comment>